<accession>A0A9Q0CKS0</accession>
<evidence type="ECO:0000313" key="2">
    <source>
        <dbReference type="EMBL" id="KAJ1695643.1"/>
    </source>
</evidence>
<dbReference type="InterPro" id="IPR050942">
    <property type="entry name" value="F-box_BR-signaling"/>
</dbReference>
<dbReference type="OrthoDB" id="621744at2759"/>
<comment type="caution">
    <text evidence="2">The sequence shown here is derived from an EMBL/GenBank/DDBJ whole genome shotgun (WGS) entry which is preliminary data.</text>
</comment>
<keyword evidence="3" id="KW-1185">Reference proteome</keyword>
<proteinExistence type="predicted"/>
<dbReference type="PANTHER" id="PTHR44259">
    <property type="entry name" value="OS07G0183000 PROTEIN-RELATED"/>
    <property type="match status" value="1"/>
</dbReference>
<reference evidence="2" key="1">
    <citation type="journal article" date="2022" name="Cell">
        <title>Repeat-based holocentromeres influence genome architecture and karyotype evolution.</title>
        <authorList>
            <person name="Hofstatter P.G."/>
            <person name="Thangavel G."/>
            <person name="Lux T."/>
            <person name="Neumann P."/>
            <person name="Vondrak T."/>
            <person name="Novak P."/>
            <person name="Zhang M."/>
            <person name="Costa L."/>
            <person name="Castellani M."/>
            <person name="Scott A."/>
            <person name="Toegelov H."/>
            <person name="Fuchs J."/>
            <person name="Mata-Sucre Y."/>
            <person name="Dias Y."/>
            <person name="Vanzela A.L.L."/>
            <person name="Huettel B."/>
            <person name="Almeida C.C.S."/>
            <person name="Simkova H."/>
            <person name="Souza G."/>
            <person name="Pedrosa-Harand A."/>
            <person name="Macas J."/>
            <person name="Mayer K.F.X."/>
            <person name="Houben A."/>
            <person name="Marques A."/>
        </authorList>
    </citation>
    <scope>NUCLEOTIDE SEQUENCE</scope>
    <source>
        <strain evidence="2">RhyBre1mFocal</strain>
    </source>
</reference>
<gene>
    <name evidence="2" type="ORF">LUZ63_012341</name>
</gene>
<sequence length="436" mass="50482">MADPCNIKDLITIWIGEAHKRVNDSIFCQRREAGPSDQEVSTRTWSELPYDMLELFIRSIDSPKDYLKLISACKKWRTFAREIMFSPRYNLSLLHPLPRKYPFPMLLQPHAQDSELCYFYSIIKGKVHKLHVPELSNKWIIGSWRGWLATINYHDVNQIRLLNPITKAQITLPPLSTLPEPITSSLNVQKIVVVSPNKVDVQSNCVIVALITEAGFLHFCRIGDDRWEKIYPSIHCIMDVIEFKGLLHAVDDSGNLFVVETSPFTKLTPVAVNLNCHGDRLYLVESSGDLLLVSRNLEYAENTQYTRTADFVVYRLVESQTKYRKPYYCYRGVPLCYPEEPLCKIWKQISSLHDQMLFVGRNRTLCLDSKLYLGCKGDCIYFADDSPNDAWRAARRFADPHDNGVYHINDYNIEYFMEGVSDRHSMPAIWFSPNPW</sequence>
<protein>
    <recommendedName>
        <fullName evidence="1">KIB1-4 beta-propeller domain-containing protein</fullName>
    </recommendedName>
</protein>
<name>A0A9Q0CKS0_9POAL</name>
<evidence type="ECO:0000259" key="1">
    <source>
        <dbReference type="Pfam" id="PF03478"/>
    </source>
</evidence>
<dbReference type="EMBL" id="JAMQYH010000003">
    <property type="protein sequence ID" value="KAJ1695643.1"/>
    <property type="molecule type" value="Genomic_DNA"/>
</dbReference>
<evidence type="ECO:0000313" key="3">
    <source>
        <dbReference type="Proteomes" id="UP001151287"/>
    </source>
</evidence>
<feature type="domain" description="KIB1-4 beta-propeller" evidence="1">
    <location>
        <begin position="119"/>
        <end position="406"/>
    </location>
</feature>
<dbReference type="Pfam" id="PF03478">
    <property type="entry name" value="Beta-prop_KIB1-4"/>
    <property type="match status" value="1"/>
</dbReference>
<dbReference type="AlphaFoldDB" id="A0A9Q0CKS0"/>
<organism evidence="2 3">
    <name type="scientific">Rhynchospora breviuscula</name>
    <dbReference type="NCBI Taxonomy" id="2022672"/>
    <lineage>
        <taxon>Eukaryota</taxon>
        <taxon>Viridiplantae</taxon>
        <taxon>Streptophyta</taxon>
        <taxon>Embryophyta</taxon>
        <taxon>Tracheophyta</taxon>
        <taxon>Spermatophyta</taxon>
        <taxon>Magnoliopsida</taxon>
        <taxon>Liliopsida</taxon>
        <taxon>Poales</taxon>
        <taxon>Cyperaceae</taxon>
        <taxon>Cyperoideae</taxon>
        <taxon>Rhynchosporeae</taxon>
        <taxon>Rhynchospora</taxon>
    </lineage>
</organism>
<dbReference type="Proteomes" id="UP001151287">
    <property type="component" value="Unassembled WGS sequence"/>
</dbReference>
<dbReference type="InterPro" id="IPR005174">
    <property type="entry name" value="KIB1-4_b-propeller"/>
</dbReference>